<gene>
    <name evidence="1" type="ORF">HMI49_13080</name>
</gene>
<organism evidence="1 2">
    <name type="scientific">Corallococcus exercitus</name>
    <dbReference type="NCBI Taxonomy" id="2316736"/>
    <lineage>
        <taxon>Bacteria</taxon>
        <taxon>Pseudomonadati</taxon>
        <taxon>Myxococcota</taxon>
        <taxon>Myxococcia</taxon>
        <taxon>Myxococcales</taxon>
        <taxon>Cystobacterineae</taxon>
        <taxon>Myxococcaceae</taxon>
        <taxon>Corallococcus</taxon>
    </lineage>
</organism>
<feature type="non-terminal residue" evidence="1">
    <location>
        <position position="47"/>
    </location>
</feature>
<sequence length="47" mass="5148">MNPKTRTRSRHPASFRPFTVPPALRKVLVPTALAALGLAAWEDVPLP</sequence>
<comment type="caution">
    <text evidence="1">The sequence shown here is derived from an EMBL/GenBank/DDBJ whole genome shotgun (WGS) entry which is preliminary data.</text>
</comment>
<protein>
    <submittedName>
        <fullName evidence="1">Uncharacterized protein</fullName>
    </submittedName>
</protein>
<accession>A0A7Y4KHY0</accession>
<reference evidence="1 2" key="1">
    <citation type="submission" date="2020-05" db="EMBL/GenBank/DDBJ databases">
        <authorList>
            <person name="Whitworth D."/>
        </authorList>
    </citation>
    <scope>NUCLEOTIDE SEQUENCE [LARGE SCALE GENOMIC DNA]</scope>
    <source>
        <strain evidence="1 2">AB043B</strain>
    </source>
</reference>
<evidence type="ECO:0000313" key="1">
    <source>
        <dbReference type="EMBL" id="NOK34128.1"/>
    </source>
</evidence>
<evidence type="ECO:0000313" key="2">
    <source>
        <dbReference type="Proteomes" id="UP000563426"/>
    </source>
</evidence>
<proteinExistence type="predicted"/>
<dbReference type="Proteomes" id="UP000563426">
    <property type="component" value="Unassembled WGS sequence"/>
</dbReference>
<dbReference type="EMBL" id="JABFJV010000059">
    <property type="protein sequence ID" value="NOK34128.1"/>
    <property type="molecule type" value="Genomic_DNA"/>
</dbReference>
<dbReference type="AlphaFoldDB" id="A0A7Y4KHY0"/>
<keyword evidence="2" id="KW-1185">Reference proteome</keyword>
<name>A0A7Y4KHY0_9BACT</name>